<dbReference type="InterPro" id="IPR036259">
    <property type="entry name" value="MFS_trans_sf"/>
</dbReference>
<accession>A0A4Y2LAC5</accession>
<feature type="transmembrane region" description="Helical" evidence="5">
    <location>
        <begin position="175"/>
        <end position="195"/>
    </location>
</feature>
<feature type="transmembrane region" description="Helical" evidence="5">
    <location>
        <begin position="141"/>
        <end position="163"/>
    </location>
</feature>
<protein>
    <submittedName>
        <fullName evidence="7">Sialin</fullName>
    </submittedName>
</protein>
<dbReference type="Pfam" id="PF07690">
    <property type="entry name" value="MFS_1"/>
    <property type="match status" value="1"/>
</dbReference>
<evidence type="ECO:0000256" key="5">
    <source>
        <dbReference type="SAM" id="Phobius"/>
    </source>
</evidence>
<keyword evidence="8" id="KW-1185">Reference proteome</keyword>
<comment type="caution">
    <text evidence="7">The sequence shown here is derived from an EMBL/GenBank/DDBJ whole genome shotgun (WGS) entry which is preliminary data.</text>
</comment>
<dbReference type="Proteomes" id="UP000499080">
    <property type="component" value="Unassembled WGS sequence"/>
</dbReference>
<evidence type="ECO:0000256" key="2">
    <source>
        <dbReference type="ARBA" id="ARBA00022692"/>
    </source>
</evidence>
<dbReference type="OrthoDB" id="2985014at2759"/>
<proteinExistence type="predicted"/>
<dbReference type="PROSITE" id="PS50850">
    <property type="entry name" value="MFS"/>
    <property type="match status" value="1"/>
</dbReference>
<dbReference type="FunFam" id="1.20.1250.20:FF:000423">
    <property type="entry name" value="Putative inorganic phosphate cotransporter-like Protein"/>
    <property type="match status" value="1"/>
</dbReference>
<evidence type="ECO:0000259" key="6">
    <source>
        <dbReference type="PROSITE" id="PS50850"/>
    </source>
</evidence>
<keyword evidence="4 5" id="KW-0472">Membrane</keyword>
<comment type="subcellular location">
    <subcellularLocation>
        <location evidence="1">Membrane</location>
        <topology evidence="1">Multi-pass membrane protein</topology>
    </subcellularLocation>
</comment>
<feature type="domain" description="Major facilitator superfamily (MFS) profile" evidence="6">
    <location>
        <begin position="1"/>
        <end position="235"/>
    </location>
</feature>
<gene>
    <name evidence="7" type="primary">SLC17A5_14</name>
    <name evidence="7" type="ORF">AVEN_239879_1</name>
</gene>
<dbReference type="InterPro" id="IPR050382">
    <property type="entry name" value="MFS_Na/Anion_cotransporter"/>
</dbReference>
<evidence type="ECO:0000256" key="1">
    <source>
        <dbReference type="ARBA" id="ARBA00004141"/>
    </source>
</evidence>
<dbReference type="GO" id="GO:0006820">
    <property type="term" value="P:monoatomic anion transport"/>
    <property type="evidence" value="ECO:0007669"/>
    <property type="project" value="TreeGrafter"/>
</dbReference>
<dbReference type="PANTHER" id="PTHR11662">
    <property type="entry name" value="SOLUTE CARRIER FAMILY 17"/>
    <property type="match status" value="1"/>
</dbReference>
<evidence type="ECO:0000313" key="7">
    <source>
        <dbReference type="EMBL" id="GBN10803.1"/>
    </source>
</evidence>
<dbReference type="InterPro" id="IPR011701">
    <property type="entry name" value="MFS"/>
</dbReference>
<feature type="transmembrane region" description="Helical" evidence="5">
    <location>
        <begin position="53"/>
        <end position="73"/>
    </location>
</feature>
<dbReference type="PANTHER" id="PTHR11662:SF399">
    <property type="entry name" value="FI19708P1-RELATED"/>
    <property type="match status" value="1"/>
</dbReference>
<dbReference type="InterPro" id="IPR020846">
    <property type="entry name" value="MFS_dom"/>
</dbReference>
<dbReference type="SUPFAM" id="SSF103473">
    <property type="entry name" value="MFS general substrate transporter"/>
    <property type="match status" value="1"/>
</dbReference>
<dbReference type="Gene3D" id="1.20.1250.20">
    <property type="entry name" value="MFS general substrate transporter like domains"/>
    <property type="match status" value="1"/>
</dbReference>
<dbReference type="GO" id="GO:0016020">
    <property type="term" value="C:membrane"/>
    <property type="evidence" value="ECO:0007669"/>
    <property type="project" value="UniProtKB-SubCell"/>
</dbReference>
<evidence type="ECO:0000256" key="3">
    <source>
        <dbReference type="ARBA" id="ARBA00022989"/>
    </source>
</evidence>
<keyword evidence="3 5" id="KW-1133">Transmembrane helix</keyword>
<dbReference type="EMBL" id="BGPR01005506">
    <property type="protein sequence ID" value="GBN10803.1"/>
    <property type="molecule type" value="Genomic_DNA"/>
</dbReference>
<reference evidence="7 8" key="1">
    <citation type="journal article" date="2019" name="Sci. Rep.">
        <title>Orb-weaving spider Araneus ventricosus genome elucidates the spidroin gene catalogue.</title>
        <authorList>
            <person name="Kono N."/>
            <person name="Nakamura H."/>
            <person name="Ohtoshi R."/>
            <person name="Moran D.A.P."/>
            <person name="Shinohara A."/>
            <person name="Yoshida Y."/>
            <person name="Fujiwara M."/>
            <person name="Mori M."/>
            <person name="Tomita M."/>
            <person name="Arakawa K."/>
        </authorList>
    </citation>
    <scope>NUCLEOTIDE SEQUENCE [LARGE SCALE GENOMIC DNA]</scope>
</reference>
<dbReference type="AlphaFoldDB" id="A0A4Y2LAC5"/>
<keyword evidence="2 5" id="KW-0812">Transmembrane</keyword>
<name>A0A4Y2LAC5_ARAVE</name>
<sequence>MVAMVNNTEENSKVFKSSGDECPNFMEDNDNSTMGQNSLLGEKYDWDSKTQGMIMSSFFYAYFITVLTGGYFAKRFGAKLMFGAGVGATAILTLLTPVAVRWGVTPFIIVRVLEGIGEGLTYPTINTMISQWAPKLERSRISSVVFSGASVGSVLSLSASGLMCKSKALGGWPSAFYVFGAIGCFWCVLWIIFIYETPDIHPTISKEELFLIYESEENQLPQKVRHSSYSKYYLN</sequence>
<organism evidence="7 8">
    <name type="scientific">Araneus ventricosus</name>
    <name type="common">Orbweaver spider</name>
    <name type="synonym">Epeira ventricosa</name>
    <dbReference type="NCBI Taxonomy" id="182803"/>
    <lineage>
        <taxon>Eukaryota</taxon>
        <taxon>Metazoa</taxon>
        <taxon>Ecdysozoa</taxon>
        <taxon>Arthropoda</taxon>
        <taxon>Chelicerata</taxon>
        <taxon>Arachnida</taxon>
        <taxon>Araneae</taxon>
        <taxon>Araneomorphae</taxon>
        <taxon>Entelegynae</taxon>
        <taxon>Araneoidea</taxon>
        <taxon>Araneidae</taxon>
        <taxon>Araneus</taxon>
    </lineage>
</organism>
<dbReference type="GO" id="GO:0022857">
    <property type="term" value="F:transmembrane transporter activity"/>
    <property type="evidence" value="ECO:0007669"/>
    <property type="project" value="InterPro"/>
</dbReference>
<evidence type="ECO:0000313" key="8">
    <source>
        <dbReference type="Proteomes" id="UP000499080"/>
    </source>
</evidence>
<evidence type="ECO:0000256" key="4">
    <source>
        <dbReference type="ARBA" id="ARBA00023136"/>
    </source>
</evidence>
<feature type="transmembrane region" description="Helical" evidence="5">
    <location>
        <begin position="80"/>
        <end position="100"/>
    </location>
</feature>